<reference evidence="3" key="2">
    <citation type="submission" date="2020-09" db="EMBL/GenBank/DDBJ databases">
        <authorList>
            <person name="Sun Q."/>
            <person name="Ohkuma M."/>
        </authorList>
    </citation>
    <scope>NUCLEOTIDE SEQUENCE</scope>
    <source>
        <strain evidence="3">JCM 3090</strain>
    </source>
</reference>
<comment type="similarity">
    <text evidence="1">Belongs to the TolB family.</text>
</comment>
<dbReference type="RefSeq" id="WP_189170287.1">
    <property type="nucleotide sequence ID" value="NZ_BMQB01000005.1"/>
</dbReference>
<sequence length="316" mass="32562">MFGIMRGGFGAVLATAAATAGFVVAAPVPASAATPTFGKLVAYVRDGDVWVSKGATERRITTGGDHRRPRWSPDHRRLAVLKGDRLYVMNADGTGRTMVTDRPAAGAAWSPDGTSLAFASAACLGGPGVYRVPAAGGALSVLFPAACRDQEIPPADARALSGTLADKLRRDDAVAWSPDGTRIAFRGGDCESVVDDCLTLGTIATGGERLIAGYGGGGSEMTGFAVTPAFKPDGSALAFTAYATGPDADLRKPIHLEEQNLATGASRTVGAAQDREPAYVDASRLLTTGTHRGGSWVVLVTPAGRVPFQRGSQPAY</sequence>
<keyword evidence="2" id="KW-0732">Signal</keyword>
<feature type="chain" id="PRO_5039040705" description="WD40 repeat protein" evidence="2">
    <location>
        <begin position="26"/>
        <end position="316"/>
    </location>
</feature>
<organism evidence="3 4">
    <name type="scientific">Pilimelia anulata</name>
    <dbReference type="NCBI Taxonomy" id="53371"/>
    <lineage>
        <taxon>Bacteria</taxon>
        <taxon>Bacillati</taxon>
        <taxon>Actinomycetota</taxon>
        <taxon>Actinomycetes</taxon>
        <taxon>Micromonosporales</taxon>
        <taxon>Micromonosporaceae</taxon>
        <taxon>Pilimelia</taxon>
    </lineage>
</organism>
<dbReference type="AlphaFoldDB" id="A0A8J3B8Y2"/>
<dbReference type="Proteomes" id="UP000649739">
    <property type="component" value="Unassembled WGS sequence"/>
</dbReference>
<evidence type="ECO:0008006" key="5">
    <source>
        <dbReference type="Google" id="ProtNLM"/>
    </source>
</evidence>
<dbReference type="Gene3D" id="2.120.10.30">
    <property type="entry name" value="TolB, C-terminal domain"/>
    <property type="match status" value="2"/>
</dbReference>
<dbReference type="SUPFAM" id="SSF82171">
    <property type="entry name" value="DPP6 N-terminal domain-like"/>
    <property type="match status" value="1"/>
</dbReference>
<dbReference type="InterPro" id="IPR011659">
    <property type="entry name" value="WD40"/>
</dbReference>
<comment type="caution">
    <text evidence="3">The sequence shown here is derived from an EMBL/GenBank/DDBJ whole genome shotgun (WGS) entry which is preliminary data.</text>
</comment>
<proteinExistence type="inferred from homology"/>
<dbReference type="InterPro" id="IPR011042">
    <property type="entry name" value="6-blade_b-propeller_TolB-like"/>
</dbReference>
<dbReference type="PANTHER" id="PTHR36842">
    <property type="entry name" value="PROTEIN TOLB HOMOLOG"/>
    <property type="match status" value="1"/>
</dbReference>
<dbReference type="Pfam" id="PF07676">
    <property type="entry name" value="PD40"/>
    <property type="match status" value="2"/>
</dbReference>
<evidence type="ECO:0000256" key="1">
    <source>
        <dbReference type="ARBA" id="ARBA00009820"/>
    </source>
</evidence>
<dbReference type="PANTHER" id="PTHR36842:SF1">
    <property type="entry name" value="PROTEIN TOLB"/>
    <property type="match status" value="1"/>
</dbReference>
<keyword evidence="4" id="KW-1185">Reference proteome</keyword>
<evidence type="ECO:0000313" key="3">
    <source>
        <dbReference type="EMBL" id="GGJ94025.1"/>
    </source>
</evidence>
<evidence type="ECO:0000313" key="4">
    <source>
        <dbReference type="Proteomes" id="UP000649739"/>
    </source>
</evidence>
<protein>
    <recommendedName>
        <fullName evidence="5">WD40 repeat protein</fullName>
    </recommendedName>
</protein>
<feature type="signal peptide" evidence="2">
    <location>
        <begin position="1"/>
        <end position="25"/>
    </location>
</feature>
<evidence type="ECO:0000256" key="2">
    <source>
        <dbReference type="SAM" id="SignalP"/>
    </source>
</evidence>
<gene>
    <name evidence="3" type="ORF">GCM10010123_24830</name>
</gene>
<accession>A0A8J3B8Y2</accession>
<dbReference type="EMBL" id="BMQB01000005">
    <property type="protein sequence ID" value="GGJ94025.1"/>
    <property type="molecule type" value="Genomic_DNA"/>
</dbReference>
<name>A0A8J3B8Y2_9ACTN</name>
<reference evidence="3" key="1">
    <citation type="journal article" date="2014" name="Int. J. Syst. Evol. Microbiol.">
        <title>Complete genome sequence of Corynebacterium casei LMG S-19264T (=DSM 44701T), isolated from a smear-ripened cheese.</title>
        <authorList>
            <consortium name="US DOE Joint Genome Institute (JGI-PGF)"/>
            <person name="Walter F."/>
            <person name="Albersmeier A."/>
            <person name="Kalinowski J."/>
            <person name="Ruckert C."/>
        </authorList>
    </citation>
    <scope>NUCLEOTIDE SEQUENCE</scope>
    <source>
        <strain evidence="3">JCM 3090</strain>
    </source>
</reference>